<dbReference type="Gene3D" id="1.10.357.10">
    <property type="entry name" value="Tetracycline Repressor, domain 2"/>
    <property type="match status" value="1"/>
</dbReference>
<dbReference type="Pfam" id="PF00440">
    <property type="entry name" value="TetR_N"/>
    <property type="match status" value="1"/>
</dbReference>
<evidence type="ECO:0000256" key="2">
    <source>
        <dbReference type="ARBA" id="ARBA00023125"/>
    </source>
</evidence>
<dbReference type="RefSeq" id="WP_200318486.1">
    <property type="nucleotide sequence ID" value="NZ_JAENJH010000003.1"/>
</dbReference>
<reference evidence="6" key="1">
    <citation type="submission" date="2020-12" db="EMBL/GenBank/DDBJ databases">
        <title>Prauserella sp. ASG 168, a novel actinomycete isolated from cave rock.</title>
        <authorList>
            <person name="Suriyachadkun C."/>
        </authorList>
    </citation>
    <scope>NUCLEOTIDE SEQUENCE</scope>
    <source>
        <strain evidence="6">ASG 168</strain>
    </source>
</reference>
<dbReference type="SUPFAM" id="SSF48498">
    <property type="entry name" value="Tetracyclin repressor-like, C-terminal domain"/>
    <property type="match status" value="1"/>
</dbReference>
<dbReference type="Proteomes" id="UP000635245">
    <property type="component" value="Unassembled WGS sequence"/>
</dbReference>
<dbReference type="EMBL" id="JAENJH010000003">
    <property type="protein sequence ID" value="MBK1785430.1"/>
    <property type="molecule type" value="Genomic_DNA"/>
</dbReference>
<dbReference type="PANTHER" id="PTHR47506">
    <property type="entry name" value="TRANSCRIPTIONAL REGULATORY PROTEIN"/>
    <property type="match status" value="1"/>
</dbReference>
<dbReference type="SUPFAM" id="SSF46689">
    <property type="entry name" value="Homeodomain-like"/>
    <property type="match status" value="1"/>
</dbReference>
<protein>
    <submittedName>
        <fullName evidence="6">TetR/AcrR family transcriptional regulator</fullName>
    </submittedName>
</protein>
<dbReference type="Pfam" id="PF21993">
    <property type="entry name" value="TetR_C_13_2"/>
    <property type="match status" value="1"/>
</dbReference>
<accession>A0A934QSB4</accession>
<evidence type="ECO:0000313" key="6">
    <source>
        <dbReference type="EMBL" id="MBK1785430.1"/>
    </source>
</evidence>
<organism evidence="6 7">
    <name type="scientific">Prauserella cavernicola</name>
    <dbReference type="NCBI Taxonomy" id="2800127"/>
    <lineage>
        <taxon>Bacteria</taxon>
        <taxon>Bacillati</taxon>
        <taxon>Actinomycetota</taxon>
        <taxon>Actinomycetes</taxon>
        <taxon>Pseudonocardiales</taxon>
        <taxon>Pseudonocardiaceae</taxon>
        <taxon>Prauserella</taxon>
    </lineage>
</organism>
<dbReference type="InterPro" id="IPR036271">
    <property type="entry name" value="Tet_transcr_reg_TetR-rel_C_sf"/>
</dbReference>
<dbReference type="InterPro" id="IPR001647">
    <property type="entry name" value="HTH_TetR"/>
</dbReference>
<dbReference type="AlphaFoldDB" id="A0A934QSB4"/>
<evidence type="ECO:0000256" key="1">
    <source>
        <dbReference type="ARBA" id="ARBA00023015"/>
    </source>
</evidence>
<dbReference type="PROSITE" id="PS50977">
    <property type="entry name" value="HTH_TETR_2"/>
    <property type="match status" value="1"/>
</dbReference>
<feature type="DNA-binding region" description="H-T-H motif" evidence="4">
    <location>
        <begin position="28"/>
        <end position="47"/>
    </location>
</feature>
<name>A0A934QSB4_9PSEU</name>
<sequence length="191" mass="20148">MPRRTDTRDRMLSTAAELFHTQGYHATGLNQLLSAGAAPKGSLYFHFPGGKEQLAAEALAISGGRLRDALADVLDRANGLGAAVEMMIDFLATTLEDSDFQRGCPLSTVALDAAGSEPIRQACVEGFGSWQALLENALTAEGVAADRAESLAVTTLAAVEGALLLAKTRRDSAPLRAVAAHLRETVERELS</sequence>
<dbReference type="InterPro" id="IPR054156">
    <property type="entry name" value="YxaF_TetR_C"/>
</dbReference>
<dbReference type="InterPro" id="IPR009057">
    <property type="entry name" value="Homeodomain-like_sf"/>
</dbReference>
<evidence type="ECO:0000313" key="7">
    <source>
        <dbReference type="Proteomes" id="UP000635245"/>
    </source>
</evidence>
<keyword evidence="7" id="KW-1185">Reference proteome</keyword>
<gene>
    <name evidence="6" type="ORF">JHE00_13935</name>
</gene>
<evidence type="ECO:0000256" key="3">
    <source>
        <dbReference type="ARBA" id="ARBA00023163"/>
    </source>
</evidence>
<dbReference type="GO" id="GO:0003677">
    <property type="term" value="F:DNA binding"/>
    <property type="evidence" value="ECO:0007669"/>
    <property type="project" value="UniProtKB-UniRule"/>
</dbReference>
<feature type="domain" description="HTH tetR-type" evidence="5">
    <location>
        <begin position="5"/>
        <end position="65"/>
    </location>
</feature>
<dbReference type="PANTHER" id="PTHR47506:SF3">
    <property type="entry name" value="HTH-TYPE TRANSCRIPTIONAL REGULATOR LMRA"/>
    <property type="match status" value="1"/>
</dbReference>
<evidence type="ECO:0000259" key="5">
    <source>
        <dbReference type="PROSITE" id="PS50977"/>
    </source>
</evidence>
<keyword evidence="1" id="KW-0805">Transcription regulation</keyword>
<proteinExistence type="predicted"/>
<keyword evidence="2 4" id="KW-0238">DNA-binding</keyword>
<evidence type="ECO:0000256" key="4">
    <source>
        <dbReference type="PROSITE-ProRule" id="PRU00335"/>
    </source>
</evidence>
<comment type="caution">
    <text evidence="6">The sequence shown here is derived from an EMBL/GenBank/DDBJ whole genome shotgun (WGS) entry which is preliminary data.</text>
</comment>
<keyword evidence="3" id="KW-0804">Transcription</keyword>